<reference evidence="1" key="1">
    <citation type="submission" date="2020-07" db="EMBL/GenBank/DDBJ databases">
        <title>Genome sequence and genetic diversity analysis of an under-domesticated orphan crop, white fonio (Digitaria exilis).</title>
        <authorList>
            <person name="Bennetzen J.L."/>
            <person name="Chen S."/>
            <person name="Ma X."/>
            <person name="Wang X."/>
            <person name="Yssel A.E.J."/>
            <person name="Chaluvadi S.R."/>
            <person name="Johnson M."/>
            <person name="Gangashetty P."/>
            <person name="Hamidou F."/>
            <person name="Sanogo M.D."/>
            <person name="Zwaenepoel A."/>
            <person name="Wallace J."/>
            <person name="Van De Peer Y."/>
            <person name="Van Deynze A."/>
        </authorList>
    </citation>
    <scope>NUCLEOTIDE SEQUENCE</scope>
    <source>
        <tissue evidence="1">Leaves</tissue>
    </source>
</reference>
<dbReference type="PANTHER" id="PTHR38926:SF71">
    <property type="entry name" value="OS08G0194350 PROTEIN"/>
    <property type="match status" value="1"/>
</dbReference>
<evidence type="ECO:0000313" key="2">
    <source>
        <dbReference type="Proteomes" id="UP000636709"/>
    </source>
</evidence>
<dbReference type="Proteomes" id="UP000636709">
    <property type="component" value="Unassembled WGS sequence"/>
</dbReference>
<gene>
    <name evidence="1" type="ORF">HU200_005062</name>
</gene>
<sequence length="117" mass="12698">MAPELWRSVVMVRKIKSDALLAMAKVAVDRSSGQLEVFVGKVFVTDELLKHIGNSLILMGSDVTNGEVATILDGCPHLELLHLRGCFNIVVNDALRARCAGIKSLMLPRARTDGLIS</sequence>
<dbReference type="Gene3D" id="3.80.10.10">
    <property type="entry name" value="Ribonuclease Inhibitor"/>
    <property type="match status" value="1"/>
</dbReference>
<protein>
    <submittedName>
        <fullName evidence="1">Uncharacterized protein</fullName>
    </submittedName>
</protein>
<comment type="caution">
    <text evidence="1">The sequence shown here is derived from an EMBL/GenBank/DDBJ whole genome shotgun (WGS) entry which is preliminary data.</text>
</comment>
<evidence type="ECO:0000313" key="1">
    <source>
        <dbReference type="EMBL" id="KAF8775013.1"/>
    </source>
</evidence>
<organism evidence="1 2">
    <name type="scientific">Digitaria exilis</name>
    <dbReference type="NCBI Taxonomy" id="1010633"/>
    <lineage>
        <taxon>Eukaryota</taxon>
        <taxon>Viridiplantae</taxon>
        <taxon>Streptophyta</taxon>
        <taxon>Embryophyta</taxon>
        <taxon>Tracheophyta</taxon>
        <taxon>Spermatophyta</taxon>
        <taxon>Magnoliopsida</taxon>
        <taxon>Liliopsida</taxon>
        <taxon>Poales</taxon>
        <taxon>Poaceae</taxon>
        <taxon>PACMAD clade</taxon>
        <taxon>Panicoideae</taxon>
        <taxon>Panicodae</taxon>
        <taxon>Paniceae</taxon>
        <taxon>Anthephorinae</taxon>
        <taxon>Digitaria</taxon>
    </lineage>
</organism>
<keyword evidence="2" id="KW-1185">Reference proteome</keyword>
<proteinExistence type="predicted"/>
<name>A0A835KWU6_9POAL</name>
<dbReference type="InterPro" id="IPR032675">
    <property type="entry name" value="LRR_dom_sf"/>
</dbReference>
<dbReference type="AlphaFoldDB" id="A0A835KWU6"/>
<dbReference type="EMBL" id="JACEFO010000338">
    <property type="protein sequence ID" value="KAF8775013.1"/>
    <property type="molecule type" value="Genomic_DNA"/>
</dbReference>
<dbReference type="PANTHER" id="PTHR38926">
    <property type="entry name" value="F-BOX DOMAIN CONTAINING PROTEIN, EXPRESSED"/>
    <property type="match status" value="1"/>
</dbReference>
<dbReference type="OrthoDB" id="611282at2759"/>
<accession>A0A835KWU6</accession>